<comment type="pathway">
    <text evidence="13">Phospholipid metabolism.</text>
</comment>
<accession>A0A9D4P308</accession>
<evidence type="ECO:0000256" key="1">
    <source>
        <dbReference type="ARBA" id="ARBA00004370"/>
    </source>
</evidence>
<dbReference type="GO" id="GO:0004366">
    <property type="term" value="F:glycerol-3-phosphate O-acyltransferase activity"/>
    <property type="evidence" value="ECO:0007669"/>
    <property type="project" value="TreeGrafter"/>
</dbReference>
<evidence type="ECO:0000256" key="12">
    <source>
        <dbReference type="ARBA" id="ARBA00023315"/>
    </source>
</evidence>
<feature type="region of interest" description="Disordered" evidence="14">
    <location>
        <begin position="59"/>
        <end position="124"/>
    </location>
</feature>
<evidence type="ECO:0000256" key="14">
    <source>
        <dbReference type="SAM" id="MobiDB-lite"/>
    </source>
</evidence>
<evidence type="ECO:0000259" key="16">
    <source>
        <dbReference type="SMART" id="SM00563"/>
    </source>
</evidence>
<feature type="transmembrane region" description="Helical" evidence="15">
    <location>
        <begin position="6"/>
        <end position="31"/>
    </location>
</feature>
<dbReference type="GO" id="GO:0005783">
    <property type="term" value="C:endoplasmic reticulum"/>
    <property type="evidence" value="ECO:0007669"/>
    <property type="project" value="TreeGrafter"/>
</dbReference>
<feature type="compositionally biased region" description="Low complexity" evidence="14">
    <location>
        <begin position="66"/>
        <end position="77"/>
    </location>
</feature>
<dbReference type="AlphaFoldDB" id="A0A9D4P308"/>
<keyword evidence="8" id="KW-0443">Lipid metabolism</keyword>
<dbReference type="CDD" id="cd07991">
    <property type="entry name" value="LPLAT_LPCAT1-like"/>
    <property type="match status" value="1"/>
</dbReference>
<evidence type="ECO:0000256" key="2">
    <source>
        <dbReference type="ARBA" id="ARBA00005189"/>
    </source>
</evidence>
<keyword evidence="7 15" id="KW-1133">Transmembrane helix</keyword>
<keyword evidence="10" id="KW-0594">Phospholipid biosynthesis</keyword>
<sequence length="551" mass="64445">MLTLIITLFAIQLIILILYLGLASVGHRFFIHQIYVSNLLKLFEYGQRGVERINQELQQKRRNRHNQQQQQQQQQQNGGHFKRTESQESNDRISSHSSSMDSDYNTDSAFDSDSDVDSDDEVPESFRKNCSMTLRLCETQNRLQLSTVMDFTSLGIEAIIDDAVTKRFAAEELKTWNLLTRTDNFSHYRSFRLAFIWLCGFLFRYLILFPTRLFIFIIGIGWLSFVCTFLGFLPETRFRKAIQYYLLIHVSRILSRSFGSIINYHDEENKAQPGGICVANHTSPIDVIILHCDNCYSLIGQSHSGFLGILQRTISRSSDHIWFDRFQMNDRLAVSRRLRQHTEEKKMPILIFPEGTCINNSAVMMFKKGSFEIGATIYPVAIKYDARFGDPFWNSSKYGYLRYWMMMMTSWAIVCDVWYLPPMTRKLDESAIEFANRVKSKIASKGGLVDMEWDGQLKRQPVKPEWIKQQQWKFSQTLLSGLDNDDNNYLQDGNNNQQQNSRNDNCDRNENFIYTNFDVQLTTKVNALYDQQQQQQQDEDEESELLKMKEL</sequence>
<comment type="caution">
    <text evidence="17">The sequence shown here is derived from an EMBL/GenBank/DDBJ whole genome shotgun (WGS) entry which is preliminary data.</text>
</comment>
<dbReference type="PANTHER" id="PTHR23063:SF2">
    <property type="entry name" value="GLYCEROL-3-PHOSPHATE ACYLTRANSFERASE 4, ISOFORM D-RELATED"/>
    <property type="match status" value="1"/>
</dbReference>
<keyword evidence="4" id="KW-0444">Lipid biosynthesis</keyword>
<evidence type="ECO:0000256" key="6">
    <source>
        <dbReference type="ARBA" id="ARBA00022692"/>
    </source>
</evidence>
<evidence type="ECO:0000313" key="17">
    <source>
        <dbReference type="EMBL" id="KAH7643082.1"/>
    </source>
</evidence>
<dbReference type="PANTHER" id="PTHR23063">
    <property type="entry name" value="PHOSPHOLIPID ACYLTRANSFERASE"/>
    <property type="match status" value="1"/>
</dbReference>
<keyword evidence="12 17" id="KW-0012">Acyltransferase</keyword>
<dbReference type="Proteomes" id="UP000828236">
    <property type="component" value="Unassembled WGS sequence"/>
</dbReference>
<reference evidence="17" key="2">
    <citation type="journal article" date="2021" name="World Allergy Organ. J.">
        <title>Chromosome-level assembly of Dermatophagoides farinae genome and transcriptome reveals two novel allergens Der f 37 and Der f 39.</title>
        <authorList>
            <person name="Chen J."/>
            <person name="Cai Z."/>
            <person name="Fan D."/>
            <person name="Hu J."/>
            <person name="Hou Y."/>
            <person name="He Y."/>
            <person name="Zhang Z."/>
            <person name="Zhao Z."/>
            <person name="Gao P."/>
            <person name="Hu W."/>
            <person name="Sun J."/>
            <person name="Li J."/>
            <person name="Ji K."/>
        </authorList>
    </citation>
    <scope>NUCLEOTIDE SEQUENCE</scope>
    <source>
        <strain evidence="17">JKM2019</strain>
    </source>
</reference>
<name>A0A9D4P308_DERFA</name>
<evidence type="ECO:0000256" key="3">
    <source>
        <dbReference type="ARBA" id="ARBA00008655"/>
    </source>
</evidence>
<evidence type="ECO:0000256" key="11">
    <source>
        <dbReference type="ARBA" id="ARBA00023264"/>
    </source>
</evidence>
<feature type="compositionally biased region" description="Low complexity" evidence="14">
    <location>
        <begin position="487"/>
        <end position="503"/>
    </location>
</feature>
<feature type="transmembrane region" description="Helical" evidence="15">
    <location>
        <begin position="190"/>
        <end position="207"/>
    </location>
</feature>
<dbReference type="GO" id="GO:0008654">
    <property type="term" value="P:phospholipid biosynthetic process"/>
    <property type="evidence" value="ECO:0007669"/>
    <property type="project" value="UniProtKB-KW"/>
</dbReference>
<dbReference type="SUPFAM" id="SSF69593">
    <property type="entry name" value="Glycerol-3-phosphate (1)-acyltransferase"/>
    <property type="match status" value="1"/>
</dbReference>
<comment type="subcellular location">
    <subcellularLocation>
        <location evidence="1">Membrane</location>
    </subcellularLocation>
</comment>
<evidence type="ECO:0000256" key="5">
    <source>
        <dbReference type="ARBA" id="ARBA00022679"/>
    </source>
</evidence>
<dbReference type="InterPro" id="IPR045252">
    <property type="entry name" value="LPCAT1-like"/>
</dbReference>
<feature type="region of interest" description="Disordered" evidence="14">
    <location>
        <begin position="485"/>
        <end position="508"/>
    </location>
</feature>
<evidence type="ECO:0000256" key="4">
    <source>
        <dbReference type="ARBA" id="ARBA00022516"/>
    </source>
</evidence>
<comment type="pathway">
    <text evidence="2">Lipid metabolism.</text>
</comment>
<feature type="compositionally biased region" description="Basic and acidic residues" evidence="14">
    <location>
        <begin position="82"/>
        <end position="94"/>
    </location>
</feature>
<reference evidence="17" key="1">
    <citation type="submission" date="2020-06" db="EMBL/GenBank/DDBJ databases">
        <authorList>
            <person name="Ji K."/>
            <person name="Li J."/>
        </authorList>
    </citation>
    <scope>NUCLEOTIDE SEQUENCE</scope>
    <source>
        <strain evidence="17">JKM2019</strain>
        <tissue evidence="17">Whole body</tissue>
    </source>
</reference>
<feature type="compositionally biased region" description="Acidic residues" evidence="14">
    <location>
        <begin position="110"/>
        <end position="123"/>
    </location>
</feature>
<protein>
    <submittedName>
        <fullName evidence="17">Glycerol-3-phosphate acyltransferase 4-like protein</fullName>
    </submittedName>
</protein>
<dbReference type="GO" id="GO:0019432">
    <property type="term" value="P:triglyceride biosynthetic process"/>
    <property type="evidence" value="ECO:0007669"/>
    <property type="project" value="TreeGrafter"/>
</dbReference>
<organism evidence="17">
    <name type="scientific">Dermatophagoides farinae</name>
    <name type="common">American house dust mite</name>
    <dbReference type="NCBI Taxonomy" id="6954"/>
    <lineage>
        <taxon>Eukaryota</taxon>
        <taxon>Metazoa</taxon>
        <taxon>Ecdysozoa</taxon>
        <taxon>Arthropoda</taxon>
        <taxon>Chelicerata</taxon>
        <taxon>Arachnida</taxon>
        <taxon>Acari</taxon>
        <taxon>Acariformes</taxon>
        <taxon>Sarcoptiformes</taxon>
        <taxon>Astigmata</taxon>
        <taxon>Psoroptidia</taxon>
        <taxon>Analgoidea</taxon>
        <taxon>Pyroglyphidae</taxon>
        <taxon>Dermatophagoidinae</taxon>
        <taxon>Dermatophagoides</taxon>
    </lineage>
</organism>
<feature type="transmembrane region" description="Helical" evidence="15">
    <location>
        <begin position="213"/>
        <end position="233"/>
    </location>
</feature>
<feature type="compositionally biased region" description="Low complexity" evidence="14">
    <location>
        <begin position="95"/>
        <end position="109"/>
    </location>
</feature>
<dbReference type="Pfam" id="PF01553">
    <property type="entry name" value="Acyltransferase"/>
    <property type="match status" value="1"/>
</dbReference>
<proteinExistence type="inferred from homology"/>
<keyword evidence="9 15" id="KW-0472">Membrane</keyword>
<dbReference type="OrthoDB" id="10051137at2759"/>
<feature type="domain" description="Phospholipid/glycerol acyltransferase" evidence="16">
    <location>
        <begin position="275"/>
        <end position="385"/>
    </location>
</feature>
<feature type="transmembrane region" description="Helical" evidence="15">
    <location>
        <begin position="401"/>
        <end position="420"/>
    </location>
</feature>
<evidence type="ECO:0000256" key="10">
    <source>
        <dbReference type="ARBA" id="ARBA00023209"/>
    </source>
</evidence>
<dbReference type="SMART" id="SM00563">
    <property type="entry name" value="PlsC"/>
    <property type="match status" value="1"/>
</dbReference>
<evidence type="ECO:0000256" key="7">
    <source>
        <dbReference type="ARBA" id="ARBA00022989"/>
    </source>
</evidence>
<evidence type="ECO:0000256" key="8">
    <source>
        <dbReference type="ARBA" id="ARBA00023098"/>
    </source>
</evidence>
<dbReference type="GO" id="GO:0016020">
    <property type="term" value="C:membrane"/>
    <property type="evidence" value="ECO:0007669"/>
    <property type="project" value="UniProtKB-SubCell"/>
</dbReference>
<dbReference type="InterPro" id="IPR002123">
    <property type="entry name" value="Plipid/glycerol_acylTrfase"/>
</dbReference>
<evidence type="ECO:0000256" key="9">
    <source>
        <dbReference type="ARBA" id="ARBA00023136"/>
    </source>
</evidence>
<comment type="similarity">
    <text evidence="3">Belongs to the 1-acyl-sn-glycerol-3-phosphate acyltransferase family.</text>
</comment>
<dbReference type="EMBL" id="SDOV01000003">
    <property type="protein sequence ID" value="KAH7643082.1"/>
    <property type="molecule type" value="Genomic_DNA"/>
</dbReference>
<keyword evidence="11" id="KW-1208">Phospholipid metabolism</keyword>
<evidence type="ECO:0000256" key="13">
    <source>
        <dbReference type="ARBA" id="ARBA00025707"/>
    </source>
</evidence>
<keyword evidence="5" id="KW-0808">Transferase</keyword>
<evidence type="ECO:0000256" key="15">
    <source>
        <dbReference type="SAM" id="Phobius"/>
    </source>
</evidence>
<gene>
    <name evidence="17" type="ORF">HUG17_9773</name>
</gene>
<feature type="region of interest" description="Disordered" evidence="14">
    <location>
        <begin position="531"/>
        <end position="551"/>
    </location>
</feature>
<keyword evidence="6 15" id="KW-0812">Transmembrane</keyword>